<evidence type="ECO:0000313" key="8">
    <source>
        <dbReference type="EMBL" id="KAJ5111249.1"/>
    </source>
</evidence>
<accession>A0A9W9G348</accession>
<keyword evidence="9" id="KW-1185">Reference proteome</keyword>
<dbReference type="SMART" id="SM00906">
    <property type="entry name" value="Fungal_trans"/>
    <property type="match status" value="1"/>
</dbReference>
<dbReference type="Proteomes" id="UP001149074">
    <property type="component" value="Unassembled WGS sequence"/>
</dbReference>
<keyword evidence="4" id="KW-0804">Transcription</keyword>
<dbReference type="GO" id="GO:0006351">
    <property type="term" value="P:DNA-templated transcription"/>
    <property type="evidence" value="ECO:0007669"/>
    <property type="project" value="InterPro"/>
</dbReference>
<evidence type="ECO:0000256" key="5">
    <source>
        <dbReference type="ARBA" id="ARBA00023242"/>
    </source>
</evidence>
<keyword evidence="2" id="KW-0479">Metal-binding</keyword>
<dbReference type="PANTHER" id="PTHR31001">
    <property type="entry name" value="UNCHARACTERIZED TRANSCRIPTIONAL REGULATORY PROTEIN"/>
    <property type="match status" value="1"/>
</dbReference>
<name>A0A9W9G348_9EURO</name>
<evidence type="ECO:0000256" key="1">
    <source>
        <dbReference type="ARBA" id="ARBA00004123"/>
    </source>
</evidence>
<sequence>MQCKETCVKAGEECVFPGDKRAPRQLNRLPVGELLTRLKDLESEVQELRSKKSHSDSEKAAQRTIQNSGSNVFGLPGTELSDSQLKPDDDFRHQYLQPGQSKALWTLYQDNVAPLVAILHIPTTRQLISNAVDGVELNAAQKALLFSICFSAVISMTPKECKSKVGQERYVARQDYGNAVERALDDADFLKSKDISTLQAAVLFLLCSRAGGNTRLIWVKAAVVIRLAQSLQVHRDGEKLGLTPFETEIRRRLWCYICILDTLSSEDQAVDTQIRPGMFDAQFPSNIDGDELSPDMAGIPPVTKIFTDITPCIMTCMVLNDVYWSSTSLDQSLPMSLRVQEERVTKVGKTLQEKYLRHMDLNIPLQWISATIIRLQLSRAWLLVQIPSDTLPMTDPYNDTAFETAVEGVNFSYLLQTNSVTAQWSWLCKSYRQWHVMAYILSELCTHPLCPETDHAWDLVTKMLVQWQQNFPKDTALEKPLNELVERTAAVRATKLAGQPGPEEVNIQDEQGSGSSGFLELGFSIDWLRVIGL</sequence>
<evidence type="ECO:0000256" key="2">
    <source>
        <dbReference type="ARBA" id="ARBA00022723"/>
    </source>
</evidence>
<dbReference type="GO" id="GO:0005634">
    <property type="term" value="C:nucleus"/>
    <property type="evidence" value="ECO:0007669"/>
    <property type="project" value="UniProtKB-SubCell"/>
</dbReference>
<evidence type="ECO:0000256" key="3">
    <source>
        <dbReference type="ARBA" id="ARBA00023015"/>
    </source>
</evidence>
<dbReference type="AlphaFoldDB" id="A0A9W9G348"/>
<protein>
    <recommendedName>
        <fullName evidence="7">Xylanolytic transcriptional activator regulatory domain-containing protein</fullName>
    </recommendedName>
</protein>
<comment type="subcellular location">
    <subcellularLocation>
        <location evidence="1">Nucleus</location>
    </subcellularLocation>
</comment>
<dbReference type="GO" id="GO:0008270">
    <property type="term" value="F:zinc ion binding"/>
    <property type="evidence" value="ECO:0007669"/>
    <property type="project" value="InterPro"/>
</dbReference>
<dbReference type="InterPro" id="IPR007219">
    <property type="entry name" value="XnlR_reg_dom"/>
</dbReference>
<comment type="caution">
    <text evidence="8">The sequence shown here is derived from an EMBL/GenBank/DDBJ whole genome shotgun (WGS) entry which is preliminary data.</text>
</comment>
<keyword evidence="3" id="KW-0805">Transcription regulation</keyword>
<evidence type="ECO:0000259" key="7">
    <source>
        <dbReference type="SMART" id="SM00906"/>
    </source>
</evidence>
<dbReference type="InterPro" id="IPR050613">
    <property type="entry name" value="Sec_Metabolite_Reg"/>
</dbReference>
<dbReference type="Pfam" id="PF04082">
    <property type="entry name" value="Fungal_trans"/>
    <property type="match status" value="1"/>
</dbReference>
<reference evidence="8" key="1">
    <citation type="submission" date="2022-11" db="EMBL/GenBank/DDBJ databases">
        <authorList>
            <person name="Petersen C."/>
        </authorList>
    </citation>
    <scope>NUCLEOTIDE SEQUENCE</scope>
    <source>
        <strain evidence="8">IBT 30761</strain>
    </source>
</reference>
<dbReference type="PANTHER" id="PTHR31001:SF50">
    <property type="entry name" value="ZN(II)2CYS6 TRANSCRIPTION FACTOR (EUROFUNG)"/>
    <property type="match status" value="1"/>
</dbReference>
<dbReference type="RefSeq" id="XP_056479319.1">
    <property type="nucleotide sequence ID" value="XM_056614278.1"/>
</dbReference>
<evidence type="ECO:0000256" key="4">
    <source>
        <dbReference type="ARBA" id="ARBA00023163"/>
    </source>
</evidence>
<feature type="compositionally biased region" description="Basic and acidic residues" evidence="6">
    <location>
        <begin position="48"/>
        <end position="61"/>
    </location>
</feature>
<feature type="region of interest" description="Disordered" evidence="6">
    <location>
        <begin position="48"/>
        <end position="86"/>
    </location>
</feature>
<dbReference type="CDD" id="cd12148">
    <property type="entry name" value="fungal_TF_MHR"/>
    <property type="match status" value="1"/>
</dbReference>
<feature type="domain" description="Xylanolytic transcriptional activator regulatory" evidence="7">
    <location>
        <begin position="217"/>
        <end position="290"/>
    </location>
</feature>
<keyword evidence="5" id="KW-0539">Nucleus</keyword>
<dbReference type="GO" id="GO:0003677">
    <property type="term" value="F:DNA binding"/>
    <property type="evidence" value="ECO:0007669"/>
    <property type="project" value="InterPro"/>
</dbReference>
<gene>
    <name evidence="8" type="ORF">N7532_001784</name>
</gene>
<dbReference type="EMBL" id="JAPQKI010000002">
    <property type="protein sequence ID" value="KAJ5111249.1"/>
    <property type="molecule type" value="Genomic_DNA"/>
</dbReference>
<dbReference type="OrthoDB" id="435881at2759"/>
<evidence type="ECO:0000313" key="9">
    <source>
        <dbReference type="Proteomes" id="UP001149074"/>
    </source>
</evidence>
<reference evidence="8" key="2">
    <citation type="journal article" date="2023" name="IMA Fungus">
        <title>Comparative genomic study of the Penicillium genus elucidates a diverse pangenome and 15 lateral gene transfer events.</title>
        <authorList>
            <person name="Petersen C."/>
            <person name="Sorensen T."/>
            <person name="Nielsen M.R."/>
            <person name="Sondergaard T.E."/>
            <person name="Sorensen J.L."/>
            <person name="Fitzpatrick D.A."/>
            <person name="Frisvad J.C."/>
            <person name="Nielsen K.L."/>
        </authorList>
    </citation>
    <scope>NUCLEOTIDE SEQUENCE</scope>
    <source>
        <strain evidence="8">IBT 30761</strain>
    </source>
</reference>
<evidence type="ECO:0000256" key="6">
    <source>
        <dbReference type="SAM" id="MobiDB-lite"/>
    </source>
</evidence>
<organism evidence="8 9">
    <name type="scientific">Penicillium argentinense</name>
    <dbReference type="NCBI Taxonomy" id="1131581"/>
    <lineage>
        <taxon>Eukaryota</taxon>
        <taxon>Fungi</taxon>
        <taxon>Dikarya</taxon>
        <taxon>Ascomycota</taxon>
        <taxon>Pezizomycotina</taxon>
        <taxon>Eurotiomycetes</taxon>
        <taxon>Eurotiomycetidae</taxon>
        <taxon>Eurotiales</taxon>
        <taxon>Aspergillaceae</taxon>
        <taxon>Penicillium</taxon>
    </lineage>
</organism>
<proteinExistence type="predicted"/>
<dbReference type="GeneID" id="81353257"/>